<comment type="function">
    <text evidence="14">Required for vesicular transport from the ER to the Golgi complex. Functions as a SNARE associated with ER-derived vesicles.</text>
</comment>
<keyword evidence="5" id="KW-1002">Plastid outer membrane</keyword>
<dbReference type="EMBL" id="QJKJ01004094">
    <property type="protein sequence ID" value="RDX95579.1"/>
    <property type="molecule type" value="Genomic_DNA"/>
</dbReference>
<organism evidence="16 17">
    <name type="scientific">Mucuna pruriens</name>
    <name type="common">Velvet bean</name>
    <name type="synonym">Dolichos pruriens</name>
    <dbReference type="NCBI Taxonomy" id="157652"/>
    <lineage>
        <taxon>Eukaryota</taxon>
        <taxon>Viridiplantae</taxon>
        <taxon>Streptophyta</taxon>
        <taxon>Embryophyta</taxon>
        <taxon>Tracheophyta</taxon>
        <taxon>Spermatophyta</taxon>
        <taxon>Magnoliopsida</taxon>
        <taxon>eudicotyledons</taxon>
        <taxon>Gunneridae</taxon>
        <taxon>Pentapetalae</taxon>
        <taxon>rosids</taxon>
        <taxon>fabids</taxon>
        <taxon>Fabales</taxon>
        <taxon>Fabaceae</taxon>
        <taxon>Papilionoideae</taxon>
        <taxon>50 kb inversion clade</taxon>
        <taxon>NPAAA clade</taxon>
        <taxon>indigoferoid/millettioid clade</taxon>
        <taxon>Phaseoleae</taxon>
        <taxon>Mucuna</taxon>
    </lineage>
</organism>
<dbReference type="GO" id="GO:0005789">
    <property type="term" value="C:endoplasmic reticulum membrane"/>
    <property type="evidence" value="ECO:0007669"/>
    <property type="project" value="UniProtKB-SubCell"/>
</dbReference>
<keyword evidence="3" id="KW-0813">Transport</keyword>
<dbReference type="GO" id="GO:0015031">
    <property type="term" value="P:protein transport"/>
    <property type="evidence" value="ECO:0007669"/>
    <property type="project" value="UniProtKB-KW"/>
</dbReference>
<dbReference type="CDD" id="cd15853">
    <property type="entry name" value="SNARE_Bet1"/>
    <property type="match status" value="1"/>
</dbReference>
<accession>A0A371GYL3</accession>
<reference evidence="16" key="1">
    <citation type="submission" date="2018-05" db="EMBL/GenBank/DDBJ databases">
        <title>Draft genome of Mucuna pruriens seed.</title>
        <authorList>
            <person name="Nnadi N.E."/>
            <person name="Vos R."/>
            <person name="Hasami M.H."/>
            <person name="Devisetty U.K."/>
            <person name="Aguiy J.C."/>
        </authorList>
    </citation>
    <scope>NUCLEOTIDE SEQUENCE [LARGE SCALE GENOMIC DNA]</scope>
    <source>
        <strain evidence="16">JCA_2017</strain>
    </source>
</reference>
<proteinExistence type="inferred from homology"/>
<dbReference type="FunFam" id="1.20.5.110:FF:000033">
    <property type="entry name" value="bet1-like SNARE 1-1"/>
    <property type="match status" value="1"/>
</dbReference>
<dbReference type="AlphaFoldDB" id="A0A371GYL3"/>
<evidence type="ECO:0000313" key="17">
    <source>
        <dbReference type="Proteomes" id="UP000257109"/>
    </source>
</evidence>
<evidence type="ECO:0000256" key="2">
    <source>
        <dbReference type="ARBA" id="ARBA00004409"/>
    </source>
</evidence>
<feature type="non-terminal residue" evidence="16">
    <location>
        <position position="1"/>
    </location>
</feature>
<evidence type="ECO:0000256" key="8">
    <source>
        <dbReference type="ARBA" id="ARBA00022989"/>
    </source>
</evidence>
<keyword evidence="11" id="KW-0472">Membrane</keyword>
<dbReference type="InterPro" id="IPR000184">
    <property type="entry name" value="Bac_surfAg_D15"/>
</dbReference>
<dbReference type="GO" id="GO:0009707">
    <property type="term" value="C:chloroplast outer membrane"/>
    <property type="evidence" value="ECO:0007669"/>
    <property type="project" value="UniProtKB-SubCell"/>
</dbReference>
<comment type="caution">
    <text evidence="16">The sequence shown here is derived from an EMBL/GenBank/DDBJ whole genome shotgun (WGS) entry which is preliminary data.</text>
</comment>
<dbReference type="InterPro" id="IPR000727">
    <property type="entry name" value="T_SNARE_dom"/>
</dbReference>
<dbReference type="SUPFAM" id="SSF58038">
    <property type="entry name" value="SNARE fusion complex"/>
    <property type="match status" value="1"/>
</dbReference>
<evidence type="ECO:0000256" key="9">
    <source>
        <dbReference type="ARBA" id="ARBA00023034"/>
    </source>
</evidence>
<dbReference type="InterPro" id="IPR039910">
    <property type="entry name" value="D15-like"/>
</dbReference>
<evidence type="ECO:0000256" key="12">
    <source>
        <dbReference type="ARBA" id="ARBA00024013"/>
    </source>
</evidence>
<keyword evidence="7" id="KW-0653">Protein transport</keyword>
<protein>
    <submittedName>
        <fullName evidence="16">Bet1-like SNARE 1-1</fullName>
    </submittedName>
</protein>
<evidence type="ECO:0000256" key="10">
    <source>
        <dbReference type="ARBA" id="ARBA00023054"/>
    </source>
</evidence>
<evidence type="ECO:0000256" key="7">
    <source>
        <dbReference type="ARBA" id="ARBA00022927"/>
    </source>
</evidence>
<keyword evidence="6" id="KW-0256">Endoplasmic reticulum</keyword>
<evidence type="ECO:0000259" key="15">
    <source>
        <dbReference type="PROSITE" id="PS50192"/>
    </source>
</evidence>
<evidence type="ECO:0000256" key="4">
    <source>
        <dbReference type="ARBA" id="ARBA00022692"/>
    </source>
</evidence>
<evidence type="ECO:0000313" key="16">
    <source>
        <dbReference type="EMBL" id="RDX95579.1"/>
    </source>
</evidence>
<name>A0A371GYL3_MUCPR</name>
<sequence>MIVVSQESRFEDESDHGFSNHSVKMELGTPIPPTLLSYYRFEVSAARGIKLGPALFFSRMSGGTVMGSFAPYQAFAIGGPGSVRGYGEGAVGVGQSCLVSTSELLIPLVSLLTWLNKKLTGVIFVDCGSNLGSSDKVPNNPGERHGKPGIGFGIGGGIRFKTRLAQIQLDYVINAFQKGTAYFGINNLVLKHDRENLRNGCGICDLIRGYGVVGGDGRNNKVALFDGIEEGGIRASSLYSSTSSHEIDEHDNAQALDGLQDRVNLLKRLSGDIHGEVDSHNRMLDRMGNDMDSSRGVLSGTMDKFKMVFETKSSRRMFSLVASFINVPNKV</sequence>
<evidence type="ECO:0000256" key="1">
    <source>
        <dbReference type="ARBA" id="ARBA00004163"/>
    </source>
</evidence>
<evidence type="ECO:0000256" key="13">
    <source>
        <dbReference type="ARBA" id="ARBA00037962"/>
    </source>
</evidence>
<dbReference type="PANTHER" id="PTHR12815">
    <property type="entry name" value="SORTING AND ASSEMBLY MACHINERY SAMM50 PROTEIN FAMILY MEMBER"/>
    <property type="match status" value="1"/>
</dbReference>
<dbReference type="SMART" id="SM00397">
    <property type="entry name" value="t_SNARE"/>
    <property type="match status" value="1"/>
</dbReference>
<keyword evidence="4" id="KW-0812">Transmembrane</keyword>
<keyword evidence="5" id="KW-0934">Plastid</keyword>
<dbReference type="InterPro" id="IPR039899">
    <property type="entry name" value="BET1_SNARE"/>
</dbReference>
<dbReference type="Gene3D" id="1.20.5.110">
    <property type="match status" value="1"/>
</dbReference>
<evidence type="ECO:0000256" key="14">
    <source>
        <dbReference type="ARBA" id="ARBA00060029"/>
    </source>
</evidence>
<evidence type="ECO:0000256" key="5">
    <source>
        <dbReference type="ARBA" id="ARBA00022805"/>
    </source>
</evidence>
<dbReference type="GO" id="GO:0000139">
    <property type="term" value="C:Golgi membrane"/>
    <property type="evidence" value="ECO:0007669"/>
    <property type="project" value="UniProtKB-SubCell"/>
</dbReference>
<comment type="subcellular location">
    <subcellularLocation>
        <location evidence="1">Endoplasmic reticulum membrane</location>
        <topology evidence="1">Single-pass type IV membrane protein</topology>
    </subcellularLocation>
    <subcellularLocation>
        <location evidence="2">Golgi apparatus membrane</location>
        <topology evidence="2">Single-pass type IV membrane protein</topology>
    </subcellularLocation>
    <subcellularLocation>
        <location evidence="12">Plastid</location>
        <location evidence="12">Chloroplast outer membrane</location>
    </subcellularLocation>
</comment>
<dbReference type="PROSITE" id="PS50192">
    <property type="entry name" value="T_SNARE"/>
    <property type="match status" value="1"/>
</dbReference>
<dbReference type="PANTHER" id="PTHR12815:SF39">
    <property type="entry name" value="OUTER MEMBRANE OMP85 FAMILY PROTEIN"/>
    <property type="match status" value="1"/>
</dbReference>
<dbReference type="Proteomes" id="UP000257109">
    <property type="component" value="Unassembled WGS sequence"/>
</dbReference>
<dbReference type="GO" id="GO:0009793">
    <property type="term" value="P:embryo development ending in seed dormancy"/>
    <property type="evidence" value="ECO:0007669"/>
    <property type="project" value="TreeGrafter"/>
</dbReference>
<dbReference type="STRING" id="157652.A0A371GYL3"/>
<dbReference type="GO" id="GO:0009658">
    <property type="term" value="P:chloroplast organization"/>
    <property type="evidence" value="ECO:0007669"/>
    <property type="project" value="TreeGrafter"/>
</dbReference>
<evidence type="ECO:0000256" key="11">
    <source>
        <dbReference type="ARBA" id="ARBA00023136"/>
    </source>
</evidence>
<feature type="domain" description="T-SNARE coiled-coil homology" evidence="15">
    <location>
        <begin position="246"/>
        <end position="308"/>
    </location>
</feature>
<keyword evidence="9" id="KW-0333">Golgi apparatus</keyword>
<dbReference type="Gene3D" id="2.40.160.50">
    <property type="entry name" value="membrane protein fhac: a member of the omp85/tpsb transporter family"/>
    <property type="match status" value="1"/>
</dbReference>
<dbReference type="OrthoDB" id="1396746at2759"/>
<keyword evidence="10" id="KW-0175">Coiled coil</keyword>
<evidence type="ECO:0000256" key="6">
    <source>
        <dbReference type="ARBA" id="ARBA00022824"/>
    </source>
</evidence>
<keyword evidence="8" id="KW-1133">Transmembrane helix</keyword>
<keyword evidence="17" id="KW-1185">Reference proteome</keyword>
<gene>
    <name evidence="16" type="primary">BET11</name>
    <name evidence="16" type="ORF">CR513_21875</name>
</gene>
<dbReference type="Pfam" id="PF01103">
    <property type="entry name" value="Omp85"/>
    <property type="match status" value="1"/>
</dbReference>
<evidence type="ECO:0000256" key="3">
    <source>
        <dbReference type="ARBA" id="ARBA00022448"/>
    </source>
</evidence>
<comment type="similarity">
    <text evidence="13">Belongs to the BET1 family.</text>
</comment>